<accession>A0A2P9HP08</accession>
<dbReference type="EMBL" id="OOFM01000005">
    <property type="protein sequence ID" value="SPL65885.1"/>
    <property type="molecule type" value="Genomic_DNA"/>
</dbReference>
<dbReference type="Proteomes" id="UP000246073">
    <property type="component" value="Unassembled WGS sequence"/>
</dbReference>
<evidence type="ECO:0000313" key="1">
    <source>
        <dbReference type="EMBL" id="SPL65885.1"/>
    </source>
</evidence>
<name>A0A2P9HP08_9HYPH</name>
<protein>
    <submittedName>
        <fullName evidence="1">Uncharacterized protein</fullName>
    </submittedName>
</protein>
<dbReference type="AlphaFoldDB" id="A0A2P9HP08"/>
<proteinExistence type="predicted"/>
<organism evidence="1 2">
    <name type="scientific">Ochrobactrum soli</name>
    <dbReference type="NCBI Taxonomy" id="2448455"/>
    <lineage>
        <taxon>Bacteria</taxon>
        <taxon>Pseudomonadati</taxon>
        <taxon>Pseudomonadota</taxon>
        <taxon>Alphaproteobacteria</taxon>
        <taxon>Hyphomicrobiales</taxon>
        <taxon>Brucellaceae</taxon>
        <taxon>Brucella/Ochrobactrum group</taxon>
        <taxon>Ochrobactrum</taxon>
    </lineage>
</organism>
<reference evidence="2" key="1">
    <citation type="submission" date="2017-12" db="EMBL/GenBank/DDBJ databases">
        <authorList>
            <person name="Diaz M."/>
        </authorList>
    </citation>
    <scope>NUCLEOTIDE SEQUENCE [LARGE SCALE GENOMIC DNA]</scope>
    <source>
        <strain evidence="2">FI11154</strain>
    </source>
</reference>
<evidence type="ECO:0000313" key="2">
    <source>
        <dbReference type="Proteomes" id="UP000246073"/>
    </source>
</evidence>
<sequence length="52" mass="5634">MPIEAWPPAAHASKIELKRMKPGADISVTRFPLWPPSAKVSSLSSDGLQMMA</sequence>
<gene>
    <name evidence="1" type="ORF">OHAE_1752</name>
</gene>